<dbReference type="AlphaFoldDB" id="A0A563VR69"/>
<name>A0A563VR69_9CYAN</name>
<dbReference type="EMBL" id="CAACVJ010000142">
    <property type="protein sequence ID" value="VEP13901.1"/>
    <property type="molecule type" value="Genomic_DNA"/>
</dbReference>
<sequence length="59" mass="7183">MLKPIIFVRAKVDSPLYNRMVFIWNNYKFNKLKKNIQMKIFLSDCCLKKQLSTEFFCPF</sequence>
<evidence type="ECO:0000313" key="2">
    <source>
        <dbReference type="Proteomes" id="UP000320055"/>
    </source>
</evidence>
<organism evidence="1 2">
    <name type="scientific">Hyella patelloides LEGE 07179</name>
    <dbReference type="NCBI Taxonomy" id="945734"/>
    <lineage>
        <taxon>Bacteria</taxon>
        <taxon>Bacillati</taxon>
        <taxon>Cyanobacteriota</taxon>
        <taxon>Cyanophyceae</taxon>
        <taxon>Pleurocapsales</taxon>
        <taxon>Hyellaceae</taxon>
        <taxon>Hyella</taxon>
    </lineage>
</organism>
<reference evidence="1 2" key="1">
    <citation type="submission" date="2019-01" db="EMBL/GenBank/DDBJ databases">
        <authorList>
            <person name="Brito A."/>
        </authorList>
    </citation>
    <scope>NUCLEOTIDE SEQUENCE [LARGE SCALE GENOMIC DNA]</scope>
    <source>
        <strain evidence="1">1</strain>
    </source>
</reference>
<keyword evidence="2" id="KW-1185">Reference proteome</keyword>
<evidence type="ECO:0000313" key="1">
    <source>
        <dbReference type="EMBL" id="VEP13901.1"/>
    </source>
</evidence>
<proteinExistence type="predicted"/>
<accession>A0A563VR69</accession>
<dbReference type="Proteomes" id="UP000320055">
    <property type="component" value="Unassembled WGS sequence"/>
</dbReference>
<protein>
    <submittedName>
        <fullName evidence="1">Uncharacterized protein</fullName>
    </submittedName>
</protein>
<gene>
    <name evidence="1" type="ORF">H1P_2260002</name>
</gene>